<proteinExistence type="predicted"/>
<gene>
    <name evidence="1" type="ORF">Vbra_10526</name>
</gene>
<evidence type="ECO:0000313" key="1">
    <source>
        <dbReference type="EMBL" id="CEM38510.1"/>
    </source>
</evidence>
<dbReference type="EMBL" id="CDMY01000989">
    <property type="protein sequence ID" value="CEM38510.1"/>
    <property type="molecule type" value="Genomic_DNA"/>
</dbReference>
<reference evidence="1 2" key="1">
    <citation type="submission" date="2014-11" db="EMBL/GenBank/DDBJ databases">
        <authorList>
            <person name="Zhu J."/>
            <person name="Qi W."/>
            <person name="Song R."/>
        </authorList>
    </citation>
    <scope>NUCLEOTIDE SEQUENCE [LARGE SCALE GENOMIC DNA]</scope>
</reference>
<protein>
    <submittedName>
        <fullName evidence="1">Uncharacterized protein</fullName>
    </submittedName>
</protein>
<sequence>MAEGEGNDLEGQQQLQQQQQVAPSKVTHRIDLEAFAQRFSQIPVVVAYVFSFLSLHWVAALPQRLWRPVGSQITHLVMNAYDTAERRFWCGLSFGDAFEWGRRLTRLRSIVVKYPTGLRFPSGTPDGRKIATALVEGHIEGQRAAAAAATGQQARSTLKSLEFSSSE</sequence>
<dbReference type="AlphaFoldDB" id="A0A0G4H4D5"/>
<dbReference type="InParanoid" id="A0A0G4H4D5"/>
<dbReference type="PhylomeDB" id="A0A0G4H4D5"/>
<evidence type="ECO:0000313" key="2">
    <source>
        <dbReference type="Proteomes" id="UP000041254"/>
    </source>
</evidence>
<accession>A0A0G4H4D5</accession>
<organism evidence="1 2">
    <name type="scientific">Vitrella brassicaformis (strain CCMP3155)</name>
    <dbReference type="NCBI Taxonomy" id="1169540"/>
    <lineage>
        <taxon>Eukaryota</taxon>
        <taxon>Sar</taxon>
        <taxon>Alveolata</taxon>
        <taxon>Colpodellida</taxon>
        <taxon>Vitrellaceae</taxon>
        <taxon>Vitrella</taxon>
    </lineage>
</organism>
<keyword evidence="2" id="KW-1185">Reference proteome</keyword>
<dbReference type="Proteomes" id="UP000041254">
    <property type="component" value="Unassembled WGS sequence"/>
</dbReference>
<dbReference type="VEuPathDB" id="CryptoDB:Vbra_10526"/>
<name>A0A0G4H4D5_VITBC</name>